<dbReference type="Gene3D" id="3.40.50.1970">
    <property type="match status" value="1"/>
</dbReference>
<proteinExistence type="predicted"/>
<dbReference type="EMBL" id="RCHS01002576">
    <property type="protein sequence ID" value="RMX46789.1"/>
    <property type="molecule type" value="Genomic_DNA"/>
</dbReference>
<organism evidence="1 2">
    <name type="scientific">Pocillopora damicornis</name>
    <name type="common">Cauliflower coral</name>
    <name type="synonym">Millepora damicornis</name>
    <dbReference type="NCBI Taxonomy" id="46731"/>
    <lineage>
        <taxon>Eukaryota</taxon>
        <taxon>Metazoa</taxon>
        <taxon>Cnidaria</taxon>
        <taxon>Anthozoa</taxon>
        <taxon>Hexacorallia</taxon>
        <taxon>Scleractinia</taxon>
        <taxon>Astrocoeniina</taxon>
        <taxon>Pocilloporidae</taxon>
        <taxon>Pocillopora</taxon>
    </lineage>
</organism>
<evidence type="ECO:0000313" key="1">
    <source>
        <dbReference type="EMBL" id="RMX46789.1"/>
    </source>
</evidence>
<evidence type="ECO:0000313" key="2">
    <source>
        <dbReference type="Proteomes" id="UP000275408"/>
    </source>
</evidence>
<gene>
    <name evidence="1" type="ORF">pdam_00026067</name>
</gene>
<dbReference type="Proteomes" id="UP000275408">
    <property type="component" value="Unassembled WGS sequence"/>
</dbReference>
<name>A0A3M6TZP4_POCDA</name>
<dbReference type="STRING" id="46731.A0A3M6TZP4"/>
<accession>A0A3M6TZP4</accession>
<dbReference type="OrthoDB" id="10251242at2759"/>
<comment type="caution">
    <text evidence="1">The sequence shown here is derived from an EMBL/GenBank/DDBJ whole genome shotgun (WGS) entry which is preliminary data.</text>
</comment>
<reference evidence="1 2" key="1">
    <citation type="journal article" date="2018" name="Sci. Rep.">
        <title>Comparative analysis of the Pocillopora damicornis genome highlights role of immune system in coral evolution.</title>
        <authorList>
            <person name="Cunning R."/>
            <person name="Bay R.A."/>
            <person name="Gillette P."/>
            <person name="Baker A.C."/>
            <person name="Traylor-Knowles N."/>
        </authorList>
    </citation>
    <scope>NUCLEOTIDE SEQUENCE [LARGE SCALE GENOMIC DNA]</scope>
    <source>
        <strain evidence="1">RSMAS</strain>
        <tissue evidence="1">Whole animal</tissue>
    </source>
</reference>
<dbReference type="SUPFAM" id="SSF56796">
    <property type="entry name" value="Dehydroquinate synthase-like"/>
    <property type="match status" value="1"/>
</dbReference>
<protein>
    <submittedName>
        <fullName evidence="1">Uncharacterized protein</fullName>
    </submittedName>
</protein>
<keyword evidence="2" id="KW-1185">Reference proteome</keyword>
<sequence length="154" mass="17405">MVADENNIGTKPVHRFLKETGCPECYLDNAEYLEKFDPHGLYPTSIYRKCDGDILAKADASVVECTMRHTLTTTAKIVYKVLDPANPELKNVYKPLGRCVAVVDRNVNKIYGEEIQAYFDEHCIELQKVVITAGEVDKDIATVQNLLVMLKKLR</sequence>
<dbReference type="AlphaFoldDB" id="A0A3M6TZP4"/>
<feature type="non-terminal residue" evidence="1">
    <location>
        <position position="154"/>
    </location>
</feature>